<sequence>MLCLPIYSSDLPDFQLKDQKGRKLASKDLKGKTSVLLGCGYTDIVLCRKHGRKIYWRMQNLVDESRDNVEFVAFIDLRNAPKAVHSYIYENHSKNYESVFLDETGILSSGIKPNFSWLRIFSGNKKLIYESYYQTVDDNTVDKLYEIIRKQRK</sequence>
<evidence type="ECO:0000313" key="1">
    <source>
        <dbReference type="EMBL" id="PJZ59974.1"/>
    </source>
</evidence>
<organism evidence="1 2">
    <name type="scientific">Leptospira adleri</name>
    <dbReference type="NCBI Taxonomy" id="2023186"/>
    <lineage>
        <taxon>Bacteria</taxon>
        <taxon>Pseudomonadati</taxon>
        <taxon>Spirochaetota</taxon>
        <taxon>Spirochaetia</taxon>
        <taxon>Leptospirales</taxon>
        <taxon>Leptospiraceae</taxon>
        <taxon>Leptospira</taxon>
    </lineage>
</organism>
<dbReference type="SUPFAM" id="SSF52833">
    <property type="entry name" value="Thioredoxin-like"/>
    <property type="match status" value="1"/>
</dbReference>
<evidence type="ECO:0008006" key="3">
    <source>
        <dbReference type="Google" id="ProtNLM"/>
    </source>
</evidence>
<evidence type="ECO:0000313" key="2">
    <source>
        <dbReference type="Proteomes" id="UP000232149"/>
    </source>
</evidence>
<comment type="caution">
    <text evidence="1">The sequence shown here is derived from an EMBL/GenBank/DDBJ whole genome shotgun (WGS) entry which is preliminary data.</text>
</comment>
<accession>A0ABX4NSZ4</accession>
<name>A0ABX4NSZ4_9LEPT</name>
<dbReference type="EMBL" id="NPDU01000086">
    <property type="protein sequence ID" value="PJZ59974.1"/>
    <property type="molecule type" value="Genomic_DNA"/>
</dbReference>
<reference evidence="1 2" key="1">
    <citation type="submission" date="2017-07" db="EMBL/GenBank/DDBJ databases">
        <title>Leptospira spp. isolated from tropical soils.</title>
        <authorList>
            <person name="Thibeaux R."/>
            <person name="Iraola G."/>
            <person name="Ferres I."/>
            <person name="Bierque E."/>
            <person name="Girault D."/>
            <person name="Soupe-Gilbert M.-E."/>
            <person name="Picardeau M."/>
            <person name="Goarant C."/>
        </authorList>
    </citation>
    <scope>NUCLEOTIDE SEQUENCE [LARGE SCALE GENOMIC DNA]</scope>
    <source>
        <strain evidence="1 2">FH2-B-D1</strain>
    </source>
</reference>
<gene>
    <name evidence="1" type="ORF">CH376_20990</name>
</gene>
<protein>
    <recommendedName>
        <fullName evidence="3">Redoxin domain-containing protein</fullName>
    </recommendedName>
</protein>
<dbReference type="InterPro" id="IPR036249">
    <property type="entry name" value="Thioredoxin-like_sf"/>
</dbReference>
<proteinExistence type="predicted"/>
<keyword evidence="2" id="KW-1185">Reference proteome</keyword>
<dbReference type="Gene3D" id="3.40.30.10">
    <property type="entry name" value="Glutaredoxin"/>
    <property type="match status" value="1"/>
</dbReference>
<dbReference type="Proteomes" id="UP000232149">
    <property type="component" value="Unassembled WGS sequence"/>
</dbReference>